<comment type="caution">
    <text evidence="1">The sequence shown here is derived from an EMBL/GenBank/DDBJ whole genome shotgun (WGS) entry which is preliminary data.</text>
</comment>
<organism evidence="1 2">
    <name type="scientific">Paraburkholderia metrosideri</name>
    <dbReference type="NCBI Taxonomy" id="580937"/>
    <lineage>
        <taxon>Bacteria</taxon>
        <taxon>Pseudomonadati</taxon>
        <taxon>Pseudomonadota</taxon>
        <taxon>Betaproteobacteria</taxon>
        <taxon>Burkholderiales</taxon>
        <taxon>Burkholderiaceae</taxon>
        <taxon>Paraburkholderia</taxon>
    </lineage>
</organism>
<gene>
    <name evidence="1" type="ORF">LMG28140_00754</name>
</gene>
<sequence length="321" mass="35727">MNRRDVLRGFSLYAATKYSPARAFSSEIDSPNHLLFIHGRGQQGRTAMQIKNEWLTALNRGAKALGKNLPKGIDVTFPYYGDILYDLASGADVPLTSQLQPRGEQTSGDFLEFQIEFADAIRRKAKITDAQIDAEYRGRPEHRGLQNDEWVLAMLRAIDKNVPGCSQLYLERFMRDVFLYVTRPGVRDAVDKTVRAALSSQPTVIVSHSLGTVVAYSVLSTDQRTLSVPLLVTLGSPLAVRPVRDLFRPIAFPDPVETWYNAFDPHDAVAMYPLNPENFPVGRVIENNAQVQNHTDNHHGISGYLDDDAVVGHILNALGRA</sequence>
<dbReference type="SUPFAM" id="SSF53474">
    <property type="entry name" value="alpha/beta-Hydrolases"/>
    <property type="match status" value="1"/>
</dbReference>
<dbReference type="InterPro" id="IPR029058">
    <property type="entry name" value="AB_hydrolase_fold"/>
</dbReference>
<evidence type="ECO:0000313" key="2">
    <source>
        <dbReference type="Proteomes" id="UP000598032"/>
    </source>
</evidence>
<evidence type="ECO:0000313" key="1">
    <source>
        <dbReference type="EMBL" id="CAD6516303.1"/>
    </source>
</evidence>
<dbReference type="RefSeq" id="WP_201640974.1">
    <property type="nucleotide sequence ID" value="NZ_CAJHCP010000002.1"/>
</dbReference>
<dbReference type="EMBL" id="CAJHCP010000002">
    <property type="protein sequence ID" value="CAD6516303.1"/>
    <property type="molecule type" value="Genomic_DNA"/>
</dbReference>
<protein>
    <recommendedName>
        <fullName evidence="3">Alpha/beta hydrolase</fullName>
    </recommendedName>
</protein>
<proteinExistence type="predicted"/>
<name>A0ABM8NBX6_9BURK</name>
<keyword evidence="2" id="KW-1185">Reference proteome</keyword>
<dbReference type="Proteomes" id="UP000598032">
    <property type="component" value="Unassembled WGS sequence"/>
</dbReference>
<evidence type="ECO:0008006" key="3">
    <source>
        <dbReference type="Google" id="ProtNLM"/>
    </source>
</evidence>
<accession>A0ABM8NBX6</accession>
<reference evidence="1 2" key="1">
    <citation type="submission" date="2020-10" db="EMBL/GenBank/DDBJ databases">
        <authorList>
            <person name="Peeters C."/>
        </authorList>
    </citation>
    <scope>NUCLEOTIDE SEQUENCE [LARGE SCALE GENOMIC DNA]</scope>
    <source>
        <strain evidence="1 2">LMG 28140</strain>
    </source>
</reference>
<dbReference type="Gene3D" id="3.40.50.1820">
    <property type="entry name" value="alpha/beta hydrolase"/>
    <property type="match status" value="1"/>
</dbReference>